<evidence type="ECO:0000256" key="6">
    <source>
        <dbReference type="ARBA" id="ARBA00023228"/>
    </source>
</evidence>
<keyword evidence="6" id="KW-0458">Lysosome</keyword>
<dbReference type="GO" id="GO:0005764">
    <property type="term" value="C:lysosome"/>
    <property type="evidence" value="ECO:0007669"/>
    <property type="project" value="UniProtKB-SubCell"/>
</dbReference>
<dbReference type="HOGENOM" id="CLU_035132_2_0_1"/>
<dbReference type="InterPro" id="IPR011583">
    <property type="entry name" value="Chitinase_II/V-like_cat"/>
</dbReference>
<evidence type="ECO:0000259" key="9">
    <source>
        <dbReference type="PROSITE" id="PS51910"/>
    </source>
</evidence>
<dbReference type="EMBL" id="CAEY01001890">
    <property type="status" value="NOT_ANNOTATED_CDS"/>
    <property type="molecule type" value="Genomic_DNA"/>
</dbReference>
<dbReference type="PROSITE" id="PS51910">
    <property type="entry name" value="GH18_2"/>
    <property type="match status" value="1"/>
</dbReference>
<reference evidence="11" key="1">
    <citation type="submission" date="2011-08" db="EMBL/GenBank/DDBJ databases">
        <authorList>
            <person name="Rombauts S."/>
        </authorList>
    </citation>
    <scope>NUCLEOTIDE SEQUENCE</scope>
    <source>
        <strain evidence="11">London</strain>
    </source>
</reference>
<dbReference type="GO" id="GO:0012505">
    <property type="term" value="C:endomembrane system"/>
    <property type="evidence" value="ECO:0007669"/>
    <property type="project" value="TreeGrafter"/>
</dbReference>
<dbReference type="InterPro" id="IPR017853">
    <property type="entry name" value="GH"/>
</dbReference>
<feature type="chain" id="PRO_5004581162" description="Chitinase domain-containing protein 1" evidence="8">
    <location>
        <begin position="21"/>
        <end position="384"/>
    </location>
</feature>
<evidence type="ECO:0000256" key="3">
    <source>
        <dbReference type="ARBA" id="ARBA00009336"/>
    </source>
</evidence>
<dbReference type="Pfam" id="PF00704">
    <property type="entry name" value="Glyco_hydro_18"/>
    <property type="match status" value="1"/>
</dbReference>
<dbReference type="GO" id="GO:0070492">
    <property type="term" value="F:oligosaccharide binding"/>
    <property type="evidence" value="ECO:0007669"/>
    <property type="project" value="TreeGrafter"/>
</dbReference>
<keyword evidence="5 8" id="KW-0732">Signal</keyword>
<dbReference type="AlphaFoldDB" id="T1K9A3"/>
<dbReference type="GO" id="GO:0005975">
    <property type="term" value="P:carbohydrate metabolic process"/>
    <property type="evidence" value="ECO:0007669"/>
    <property type="project" value="InterPro"/>
</dbReference>
<organism evidence="10 11">
    <name type="scientific">Tetranychus urticae</name>
    <name type="common">Two-spotted spider mite</name>
    <dbReference type="NCBI Taxonomy" id="32264"/>
    <lineage>
        <taxon>Eukaryota</taxon>
        <taxon>Metazoa</taxon>
        <taxon>Ecdysozoa</taxon>
        <taxon>Arthropoda</taxon>
        <taxon>Chelicerata</taxon>
        <taxon>Arachnida</taxon>
        <taxon>Acari</taxon>
        <taxon>Acariformes</taxon>
        <taxon>Trombidiformes</taxon>
        <taxon>Prostigmata</taxon>
        <taxon>Eleutherengona</taxon>
        <taxon>Raphignathae</taxon>
        <taxon>Tetranychoidea</taxon>
        <taxon>Tetranychidae</taxon>
        <taxon>Tetranychus</taxon>
    </lineage>
</organism>
<dbReference type="Gene3D" id="3.10.50.10">
    <property type="match status" value="1"/>
</dbReference>
<keyword evidence="11" id="KW-1185">Reference proteome</keyword>
<dbReference type="GO" id="GO:0008061">
    <property type="term" value="F:chitin binding"/>
    <property type="evidence" value="ECO:0007669"/>
    <property type="project" value="InterPro"/>
</dbReference>
<protein>
    <recommendedName>
        <fullName evidence="7">Chitinase domain-containing protein 1</fullName>
    </recommendedName>
</protein>
<dbReference type="FunFam" id="3.10.50.10:FF:000002">
    <property type="entry name" value="Chitinase domain-containing protein 1"/>
    <property type="match status" value="1"/>
</dbReference>
<dbReference type="Proteomes" id="UP000015104">
    <property type="component" value="Unassembled WGS sequence"/>
</dbReference>
<dbReference type="SMART" id="SM00636">
    <property type="entry name" value="Glyco_18"/>
    <property type="match status" value="1"/>
</dbReference>
<feature type="domain" description="GH18" evidence="9">
    <location>
        <begin position="76"/>
        <end position="384"/>
    </location>
</feature>
<reference evidence="10" key="2">
    <citation type="submission" date="2015-06" db="UniProtKB">
        <authorList>
            <consortium name="EnsemblMetazoa"/>
        </authorList>
    </citation>
    <scope>IDENTIFICATION</scope>
</reference>
<proteinExistence type="inferred from homology"/>
<comment type="subcellular location">
    <subcellularLocation>
        <location evidence="1">Lysosome</location>
    </subcellularLocation>
    <subcellularLocation>
        <location evidence="2">Secreted</location>
    </subcellularLocation>
</comment>
<accession>T1K9A3</accession>
<evidence type="ECO:0000313" key="10">
    <source>
        <dbReference type="EnsemblMetazoa" id="tetur07g04220.1"/>
    </source>
</evidence>
<dbReference type="InterPro" id="IPR029070">
    <property type="entry name" value="Chitinase_insertion_sf"/>
</dbReference>
<dbReference type="Gene3D" id="3.20.20.80">
    <property type="entry name" value="Glycosidases"/>
    <property type="match status" value="1"/>
</dbReference>
<evidence type="ECO:0000256" key="1">
    <source>
        <dbReference type="ARBA" id="ARBA00004371"/>
    </source>
</evidence>
<evidence type="ECO:0000256" key="2">
    <source>
        <dbReference type="ARBA" id="ARBA00004613"/>
    </source>
</evidence>
<dbReference type="STRING" id="32264.T1K9A3"/>
<feature type="signal peptide" evidence="8">
    <location>
        <begin position="1"/>
        <end position="20"/>
    </location>
</feature>
<evidence type="ECO:0000256" key="5">
    <source>
        <dbReference type="ARBA" id="ARBA00022729"/>
    </source>
</evidence>
<evidence type="ECO:0000256" key="7">
    <source>
        <dbReference type="ARBA" id="ARBA00040976"/>
    </source>
</evidence>
<sequence>MKTAVNILLIFLVFCVVTDATLTPDDSGNKDRKPGYEGSSNSSLADRGLLVTNPKVKDILREYQIYSEDASRNFNGTVLGYVTPWNGEGYDIARIFAKRYTHISPVWLQLKLNEDEETTRIEGTHDIDLKWMQDLRKVNPNLKIVPRVILDNWYSSQLIVLLTNNKLASYIGRQLAELAKKWEFDGFVLEIWSAFAAQQKSDVIEIIAKIYAHFKKNKIQLILVVPPPIHYGGRVGLFLKEDAERLAPYVHGFSLMTYDYSNAQSPIKWIRECVKILTPKASSPIRKKLLVGLNFYGMDYSPTGGSAIIGKQYIEILEKSKPKLNWDQTSAEHYFEYKSGAGRNRVFYPSLMSIQMRIQLMKELGTGLSIWEIGQGLRYFQDLL</sequence>
<dbReference type="PANTHER" id="PTHR46066:SF2">
    <property type="entry name" value="CHITINASE DOMAIN-CONTAINING PROTEIN 1"/>
    <property type="match status" value="1"/>
</dbReference>
<dbReference type="EnsemblMetazoa" id="tetur07g04220.1">
    <property type="protein sequence ID" value="tetur07g04220.1"/>
    <property type="gene ID" value="tetur07g04220"/>
</dbReference>
<dbReference type="PANTHER" id="PTHR46066">
    <property type="entry name" value="CHITINASE DOMAIN-CONTAINING PROTEIN 1 FAMILY MEMBER"/>
    <property type="match status" value="1"/>
</dbReference>
<evidence type="ECO:0000256" key="4">
    <source>
        <dbReference type="ARBA" id="ARBA00022525"/>
    </source>
</evidence>
<dbReference type="SUPFAM" id="SSF51445">
    <property type="entry name" value="(Trans)glycosidases"/>
    <property type="match status" value="1"/>
</dbReference>
<evidence type="ECO:0000256" key="8">
    <source>
        <dbReference type="SAM" id="SignalP"/>
    </source>
</evidence>
<dbReference type="CDD" id="cd02876">
    <property type="entry name" value="GH18_SI-CLP"/>
    <property type="match status" value="1"/>
</dbReference>
<keyword evidence="4" id="KW-0964">Secreted</keyword>
<dbReference type="GO" id="GO:0005576">
    <property type="term" value="C:extracellular region"/>
    <property type="evidence" value="ECO:0007669"/>
    <property type="project" value="UniProtKB-SubCell"/>
</dbReference>
<evidence type="ECO:0000313" key="11">
    <source>
        <dbReference type="Proteomes" id="UP000015104"/>
    </source>
</evidence>
<comment type="similarity">
    <text evidence="3">Belongs to the glycosyl hydrolase 18 family.</text>
</comment>
<name>T1K9A3_TETUR</name>
<dbReference type="InterPro" id="IPR001223">
    <property type="entry name" value="Glyco_hydro18_cat"/>
</dbReference>
<dbReference type="eggNOG" id="KOG2091">
    <property type="taxonomic scope" value="Eukaryota"/>
</dbReference>